<accession>A0A6G8IEA7</accession>
<dbReference type="KEGG" id="hcz:G9Q37_04965"/>
<organism evidence="1 2">
    <name type="scientific">Hydrogenophaga crocea</name>
    <dbReference type="NCBI Taxonomy" id="2716225"/>
    <lineage>
        <taxon>Bacteria</taxon>
        <taxon>Pseudomonadati</taxon>
        <taxon>Pseudomonadota</taxon>
        <taxon>Betaproteobacteria</taxon>
        <taxon>Burkholderiales</taxon>
        <taxon>Comamonadaceae</taxon>
        <taxon>Hydrogenophaga</taxon>
    </lineage>
</organism>
<dbReference type="Gene3D" id="3.30.1460.10">
    <property type="match status" value="1"/>
</dbReference>
<dbReference type="EMBL" id="CP049989">
    <property type="protein sequence ID" value="QIM51534.1"/>
    <property type="molecule type" value="Genomic_DNA"/>
</dbReference>
<dbReference type="SUPFAM" id="SSF69635">
    <property type="entry name" value="Type III secretory system chaperone-like"/>
    <property type="match status" value="1"/>
</dbReference>
<gene>
    <name evidence="1" type="ORF">G9Q37_04965</name>
</gene>
<protein>
    <recommendedName>
        <fullName evidence="3">Type III secretion system chaperone</fullName>
    </recommendedName>
</protein>
<evidence type="ECO:0008006" key="3">
    <source>
        <dbReference type="Google" id="ProtNLM"/>
    </source>
</evidence>
<evidence type="ECO:0000313" key="2">
    <source>
        <dbReference type="Proteomes" id="UP000503162"/>
    </source>
</evidence>
<dbReference type="RefSeq" id="WP_166225408.1">
    <property type="nucleotide sequence ID" value="NZ_CP049989.1"/>
</dbReference>
<keyword evidence="2" id="KW-1185">Reference proteome</keyword>
<dbReference type="AlphaFoldDB" id="A0A6G8IEA7"/>
<dbReference type="GO" id="GO:0030254">
    <property type="term" value="P:protein secretion by the type III secretion system"/>
    <property type="evidence" value="ECO:0007669"/>
    <property type="project" value="InterPro"/>
</dbReference>
<dbReference type="Proteomes" id="UP000503162">
    <property type="component" value="Chromosome"/>
</dbReference>
<reference evidence="1 2" key="1">
    <citation type="submission" date="2020-03" db="EMBL/GenBank/DDBJ databases">
        <title>Hydrogenophaga sp. nov. isolated from cyanobacterial mat.</title>
        <authorList>
            <person name="Thorat V."/>
            <person name="Kirdat K."/>
            <person name="Tiwarekar B."/>
            <person name="Costa E.D."/>
            <person name="Yadav A."/>
        </authorList>
    </citation>
    <scope>NUCLEOTIDE SEQUENCE [LARGE SCALE GENOMIC DNA]</scope>
    <source>
        <strain evidence="1 2">BA0156</strain>
    </source>
</reference>
<sequence length="159" mass="16692">MNALPDMARLCREASQALGLDDVNALAQGHTVEIDGVLVALHHGEGLSWPVVVAEIGAAAPDQALDVYRRLLQVQLMSADQTDLRFGLNPFRDTVVLSQTVRFGPGAAQAAALAAIVKATAAQAGEWRDSLLVGDAHEAFDDAPDAAHGPDPLCHALRA</sequence>
<proteinExistence type="predicted"/>
<name>A0A6G8IEA7_9BURK</name>
<evidence type="ECO:0000313" key="1">
    <source>
        <dbReference type="EMBL" id="QIM51534.1"/>
    </source>
</evidence>